<organism evidence="2 3">
    <name type="scientific">Rufibacter glacialis</name>
    <dbReference type="NCBI Taxonomy" id="1259555"/>
    <lineage>
        <taxon>Bacteria</taxon>
        <taxon>Pseudomonadati</taxon>
        <taxon>Bacteroidota</taxon>
        <taxon>Cytophagia</taxon>
        <taxon>Cytophagales</taxon>
        <taxon>Hymenobacteraceae</taxon>
        <taxon>Rufibacter</taxon>
    </lineage>
</organism>
<proteinExistence type="predicted"/>
<dbReference type="SUPFAM" id="SSF50129">
    <property type="entry name" value="GroES-like"/>
    <property type="match status" value="1"/>
</dbReference>
<gene>
    <name evidence="2" type="ORF">FOE74_00600</name>
</gene>
<dbReference type="InterPro" id="IPR011032">
    <property type="entry name" value="GroES-like_sf"/>
</dbReference>
<dbReference type="Pfam" id="PF08240">
    <property type="entry name" value="ADH_N"/>
    <property type="match status" value="1"/>
</dbReference>
<dbReference type="EMBL" id="VKKZ01000001">
    <property type="protein sequence ID" value="KAA6438207.1"/>
    <property type="molecule type" value="Genomic_DNA"/>
</dbReference>
<evidence type="ECO:0000313" key="3">
    <source>
        <dbReference type="Proteomes" id="UP000323866"/>
    </source>
</evidence>
<accession>A0A5M8QPR0</accession>
<evidence type="ECO:0000313" key="2">
    <source>
        <dbReference type="EMBL" id="KAA6438207.1"/>
    </source>
</evidence>
<comment type="caution">
    <text evidence="2">The sequence shown here is derived from an EMBL/GenBank/DDBJ whole genome shotgun (WGS) entry which is preliminary data.</text>
</comment>
<dbReference type="AlphaFoldDB" id="A0A5M8QPR0"/>
<dbReference type="Proteomes" id="UP000323866">
    <property type="component" value="Unassembled WGS sequence"/>
</dbReference>
<evidence type="ECO:0000259" key="1">
    <source>
        <dbReference type="Pfam" id="PF08240"/>
    </source>
</evidence>
<dbReference type="OrthoDB" id="9806940at2"/>
<reference evidence="2 3" key="2">
    <citation type="submission" date="2019-09" db="EMBL/GenBank/DDBJ databases">
        <title>A bacterium isolated from glacier soil.</title>
        <authorList>
            <person name="Liu Q."/>
        </authorList>
    </citation>
    <scope>NUCLEOTIDE SEQUENCE [LARGE SCALE GENOMIC DNA]</scope>
    <source>
        <strain evidence="2 3">MDT1-10-3</strain>
    </source>
</reference>
<sequence>MNQWRGTPFLAVLGHEGAVNIEKVDSGVMTVQLGKHVILSYSYCEECLECFTRHQQSLLRSPESVKRLNQS</sequence>
<dbReference type="Gene3D" id="3.90.180.10">
    <property type="entry name" value="Medium-chain alcohol dehydrogenases, catalytic domain"/>
    <property type="match status" value="1"/>
</dbReference>
<protein>
    <submittedName>
        <fullName evidence="2">Alcohol dehydrogenase catalytic domain-containing protein</fullName>
    </submittedName>
</protein>
<name>A0A5M8QPR0_9BACT</name>
<reference evidence="2 3" key="1">
    <citation type="submission" date="2019-07" db="EMBL/GenBank/DDBJ databases">
        <authorList>
            <person name="Qu J.-H."/>
        </authorList>
    </citation>
    <scope>NUCLEOTIDE SEQUENCE [LARGE SCALE GENOMIC DNA]</scope>
    <source>
        <strain evidence="2 3">MDT1-10-3</strain>
    </source>
</reference>
<dbReference type="InterPro" id="IPR013154">
    <property type="entry name" value="ADH-like_N"/>
</dbReference>
<feature type="domain" description="Alcohol dehydrogenase-like N-terminal" evidence="1">
    <location>
        <begin position="7"/>
        <end position="55"/>
    </location>
</feature>